<dbReference type="GO" id="GO:0005509">
    <property type="term" value="F:calcium ion binding"/>
    <property type="evidence" value="ECO:0007669"/>
    <property type="project" value="InterPro"/>
</dbReference>
<dbReference type="AlphaFoldDB" id="A0A7S3N8D9"/>
<organism evidence="4">
    <name type="scientific">Euplotes harpa</name>
    <dbReference type="NCBI Taxonomy" id="151035"/>
    <lineage>
        <taxon>Eukaryota</taxon>
        <taxon>Sar</taxon>
        <taxon>Alveolata</taxon>
        <taxon>Ciliophora</taxon>
        <taxon>Intramacronucleata</taxon>
        <taxon>Spirotrichea</taxon>
        <taxon>Hypotrichia</taxon>
        <taxon>Euplotida</taxon>
        <taxon>Euplotidae</taxon>
        <taxon>Euplotes</taxon>
    </lineage>
</organism>
<sequence length="100" mass="10867">MADQIQEILDDENKLKEVTTEAFNAVDTDGSGSLDKSEVGKCLQELASIISDPEHPLPEPTQDDIDQAFSKLDTSGDGKISVDEFSIFVKILLTAIKEAL</sequence>
<dbReference type="EMBL" id="HBII01014462">
    <property type="protein sequence ID" value="CAE0347198.1"/>
    <property type="molecule type" value="Transcribed_RNA"/>
</dbReference>
<dbReference type="SUPFAM" id="SSF47473">
    <property type="entry name" value="EF-hand"/>
    <property type="match status" value="1"/>
</dbReference>
<gene>
    <name evidence="3" type="ORF">EHAR0213_LOCUS6108</name>
    <name evidence="4" type="ORF">EHAR0213_LOCUS6109</name>
</gene>
<keyword evidence="1" id="KW-0106">Calcium</keyword>
<evidence type="ECO:0000256" key="1">
    <source>
        <dbReference type="ARBA" id="ARBA00022837"/>
    </source>
</evidence>
<proteinExistence type="predicted"/>
<dbReference type="CDD" id="cd00051">
    <property type="entry name" value="EFh"/>
    <property type="match status" value="1"/>
</dbReference>
<dbReference type="SMART" id="SM00054">
    <property type="entry name" value="EFh"/>
    <property type="match status" value="2"/>
</dbReference>
<dbReference type="InterPro" id="IPR011992">
    <property type="entry name" value="EF-hand-dom_pair"/>
</dbReference>
<reference evidence="4" key="1">
    <citation type="submission" date="2021-01" db="EMBL/GenBank/DDBJ databases">
        <authorList>
            <person name="Corre E."/>
            <person name="Pelletier E."/>
            <person name="Niang G."/>
            <person name="Scheremetjew M."/>
            <person name="Finn R."/>
            <person name="Kale V."/>
            <person name="Holt S."/>
            <person name="Cochrane G."/>
            <person name="Meng A."/>
            <person name="Brown T."/>
            <person name="Cohen L."/>
        </authorList>
    </citation>
    <scope>NUCLEOTIDE SEQUENCE</scope>
    <source>
        <strain evidence="4">FSP1.4</strain>
    </source>
</reference>
<feature type="domain" description="EF-hand" evidence="2">
    <location>
        <begin position="14"/>
        <end position="49"/>
    </location>
</feature>
<dbReference type="PROSITE" id="PS50222">
    <property type="entry name" value="EF_HAND_2"/>
    <property type="match status" value="2"/>
</dbReference>
<evidence type="ECO:0000259" key="2">
    <source>
        <dbReference type="PROSITE" id="PS50222"/>
    </source>
</evidence>
<accession>A0A7S3N8D9</accession>
<evidence type="ECO:0000313" key="3">
    <source>
        <dbReference type="EMBL" id="CAE0347197.1"/>
    </source>
</evidence>
<protein>
    <recommendedName>
        <fullName evidence="2">EF-hand domain-containing protein</fullName>
    </recommendedName>
</protein>
<dbReference type="EMBL" id="HBII01014461">
    <property type="protein sequence ID" value="CAE0347197.1"/>
    <property type="molecule type" value="Transcribed_RNA"/>
</dbReference>
<evidence type="ECO:0000313" key="4">
    <source>
        <dbReference type="EMBL" id="CAE0347198.1"/>
    </source>
</evidence>
<dbReference type="Gene3D" id="1.10.238.10">
    <property type="entry name" value="EF-hand"/>
    <property type="match status" value="1"/>
</dbReference>
<dbReference type="Pfam" id="PF13499">
    <property type="entry name" value="EF-hand_7"/>
    <property type="match status" value="1"/>
</dbReference>
<feature type="domain" description="EF-hand" evidence="2">
    <location>
        <begin position="60"/>
        <end position="95"/>
    </location>
</feature>
<dbReference type="InterPro" id="IPR018247">
    <property type="entry name" value="EF_Hand_1_Ca_BS"/>
</dbReference>
<name>A0A7S3N8D9_9SPIT</name>
<dbReference type="PROSITE" id="PS00018">
    <property type="entry name" value="EF_HAND_1"/>
    <property type="match status" value="2"/>
</dbReference>
<dbReference type="InterPro" id="IPR002048">
    <property type="entry name" value="EF_hand_dom"/>
</dbReference>